<evidence type="ECO:0000256" key="3">
    <source>
        <dbReference type="ARBA" id="ARBA00022679"/>
    </source>
</evidence>
<evidence type="ECO:0000313" key="7">
    <source>
        <dbReference type="Proteomes" id="UP000664534"/>
    </source>
</evidence>
<dbReference type="Proteomes" id="UP000664534">
    <property type="component" value="Unassembled WGS sequence"/>
</dbReference>
<dbReference type="CDD" id="cd06532">
    <property type="entry name" value="Glyco_transf_25"/>
    <property type="match status" value="1"/>
</dbReference>
<protein>
    <recommendedName>
        <fullName evidence="8">Glycosyltransferase family 25 protein</fullName>
    </recommendedName>
</protein>
<reference evidence="6" key="1">
    <citation type="submission" date="2021-03" db="EMBL/GenBank/DDBJ databases">
        <authorList>
            <person name="Tagirdzhanova G."/>
        </authorList>
    </citation>
    <scope>NUCLEOTIDE SEQUENCE</scope>
</reference>
<gene>
    <name evidence="6" type="ORF">IMSHALPRED_002997</name>
</gene>
<evidence type="ECO:0000256" key="1">
    <source>
        <dbReference type="ARBA" id="ARBA00006721"/>
    </source>
</evidence>
<keyword evidence="2" id="KW-0328">Glycosyltransferase</keyword>
<evidence type="ECO:0008006" key="8">
    <source>
        <dbReference type="Google" id="ProtNLM"/>
    </source>
</evidence>
<evidence type="ECO:0000256" key="4">
    <source>
        <dbReference type="SAM" id="MobiDB-lite"/>
    </source>
</evidence>
<feature type="transmembrane region" description="Helical" evidence="5">
    <location>
        <begin position="31"/>
        <end position="48"/>
    </location>
</feature>
<keyword evidence="5" id="KW-0472">Membrane</keyword>
<dbReference type="OrthoDB" id="47375at2759"/>
<keyword evidence="5" id="KW-1133">Transmembrane helix</keyword>
<evidence type="ECO:0000256" key="5">
    <source>
        <dbReference type="SAM" id="Phobius"/>
    </source>
</evidence>
<keyword evidence="7" id="KW-1185">Reference proteome</keyword>
<sequence>MGIDIDSEGAYSPSRRPAMIRRERRDTKRRMVVLSLLTCFAFLTMVAFRRPNSLMSEYTHQLANSTASAPSRIDAHAKSWLKGRPKSMGPILSNSGRHLSDRSLADLKNTSLGFEKVFVLNMPSRTDKLDAMILAASVTGFEFDVLVGVQGESVSKKALSGIWEDRPGIDGVVGCWRGHMDFAKEIISRRLSSAIIIEDDADWDLNLRSMMEYIALGSQTLLDTPQDQPPHSPYGDGWDLMWLGHCASSTIKGDDRRFIMRNDPSVPPWQHRANYGDIPDMSPYDNTTRILFFTAGNTCTYSYALSYRGAAKILKYLSMDVFNKPIDFGLREMCEKRERGFTCISVFPQIFGEHKPAGAKERDSDIDQQNRSSVRAKGYSHNIVHSTRLNVEHLIDGRLDLVENQYGEDPHLEGPILTEYRTGREEQIRSG</sequence>
<dbReference type="PANTHER" id="PTHR10730:SF53">
    <property type="entry name" value="GLYCOSYLTRANSFERASE 25 FAMILY MEMBER"/>
    <property type="match status" value="1"/>
</dbReference>
<keyword evidence="5" id="KW-0812">Transmembrane</keyword>
<feature type="region of interest" description="Disordered" evidence="4">
    <location>
        <begin position="1"/>
        <end position="23"/>
    </location>
</feature>
<dbReference type="PANTHER" id="PTHR10730">
    <property type="entry name" value="PROCOLLAGEN-LYSINE,2-OXOGLUTARATE 5-DIOXYGENASE/GLYCOSYLTRANSFERASE 25 FAMILY MEMBER"/>
    <property type="match status" value="1"/>
</dbReference>
<comment type="similarity">
    <text evidence="1">Belongs to the glycosyltransferase 25 family.</text>
</comment>
<name>A0A8H3EZ15_9LECA</name>
<dbReference type="AlphaFoldDB" id="A0A8H3EZ15"/>
<dbReference type="InterPro" id="IPR050757">
    <property type="entry name" value="Collagen_mod_GT25"/>
</dbReference>
<evidence type="ECO:0000256" key="2">
    <source>
        <dbReference type="ARBA" id="ARBA00022676"/>
    </source>
</evidence>
<comment type="caution">
    <text evidence="6">The sequence shown here is derived from an EMBL/GenBank/DDBJ whole genome shotgun (WGS) entry which is preliminary data.</text>
</comment>
<proteinExistence type="inferred from homology"/>
<dbReference type="EMBL" id="CAJPDT010000016">
    <property type="protein sequence ID" value="CAF9916166.1"/>
    <property type="molecule type" value="Genomic_DNA"/>
</dbReference>
<organism evidence="6 7">
    <name type="scientific">Imshaugia aleurites</name>
    <dbReference type="NCBI Taxonomy" id="172621"/>
    <lineage>
        <taxon>Eukaryota</taxon>
        <taxon>Fungi</taxon>
        <taxon>Dikarya</taxon>
        <taxon>Ascomycota</taxon>
        <taxon>Pezizomycotina</taxon>
        <taxon>Lecanoromycetes</taxon>
        <taxon>OSLEUM clade</taxon>
        <taxon>Lecanoromycetidae</taxon>
        <taxon>Lecanorales</taxon>
        <taxon>Lecanorineae</taxon>
        <taxon>Parmeliaceae</taxon>
        <taxon>Imshaugia</taxon>
    </lineage>
</organism>
<evidence type="ECO:0000313" key="6">
    <source>
        <dbReference type="EMBL" id="CAF9916166.1"/>
    </source>
</evidence>
<accession>A0A8H3EZ15</accession>
<keyword evidence="3" id="KW-0808">Transferase</keyword>
<dbReference type="InterPro" id="IPR002654">
    <property type="entry name" value="Glyco_trans_25"/>
</dbReference>
<dbReference type="GO" id="GO:0016740">
    <property type="term" value="F:transferase activity"/>
    <property type="evidence" value="ECO:0007669"/>
    <property type="project" value="UniProtKB-KW"/>
</dbReference>